<keyword evidence="1" id="KW-0805">Transcription regulation</keyword>
<keyword evidence="4" id="KW-0804">Transcription</keyword>
<dbReference type="EMBL" id="JAAXPG010000015">
    <property type="protein sequence ID" value="NKY99282.1"/>
    <property type="molecule type" value="Genomic_DNA"/>
</dbReference>
<sequence length="282" mass="30011">MHAHFERHAYHRHSHDAYSFGVTESGVQAFNCRGGAHASVSGTVLAFNPDDPHDGHAGAEPGFTYRIVHIGPELVREVLADAAEGRAGLPLFADPLVEDPRLARALLGLHSALWRGSPRLAVDEALRGAVVAVTGRGAVGRPEVAPVSDPDAARVAARVEAVLRERFTEDVGAGELAAAAGRSRFAVYRAFRAVRGMAPSEYQRQLRLRRARDLIAAGAPLSEASARSGFADQSHLTRWFGRCYGITPGAFRSADRALSALADGHGQGDHDPPRGGGGVRDR</sequence>
<dbReference type="InterPro" id="IPR018062">
    <property type="entry name" value="HTH_AraC-typ_CS"/>
</dbReference>
<dbReference type="PROSITE" id="PS01124">
    <property type="entry name" value="HTH_ARAC_FAMILY_2"/>
    <property type="match status" value="1"/>
</dbReference>
<keyword evidence="8" id="KW-1185">Reference proteome</keyword>
<dbReference type="InterPro" id="IPR003313">
    <property type="entry name" value="AraC-bd"/>
</dbReference>
<feature type="compositionally biased region" description="Basic and acidic residues" evidence="5">
    <location>
        <begin position="266"/>
        <end position="282"/>
    </location>
</feature>
<evidence type="ECO:0000256" key="5">
    <source>
        <dbReference type="SAM" id="MobiDB-lite"/>
    </source>
</evidence>
<gene>
    <name evidence="7" type="ORF">HGB44_16660</name>
</gene>
<keyword evidence="3" id="KW-0010">Activator</keyword>
<dbReference type="AlphaFoldDB" id="A0A7X6MDI5"/>
<comment type="caution">
    <text evidence="7">The sequence shown here is derived from an EMBL/GenBank/DDBJ whole genome shotgun (WGS) entry which is preliminary data.</text>
</comment>
<evidence type="ECO:0000313" key="7">
    <source>
        <dbReference type="EMBL" id="NKY99282.1"/>
    </source>
</evidence>
<dbReference type="SUPFAM" id="SSF51215">
    <property type="entry name" value="Regulatory protein AraC"/>
    <property type="match status" value="1"/>
</dbReference>
<evidence type="ECO:0000256" key="1">
    <source>
        <dbReference type="ARBA" id="ARBA00023015"/>
    </source>
</evidence>
<dbReference type="PANTHER" id="PTHR46796">
    <property type="entry name" value="HTH-TYPE TRANSCRIPTIONAL ACTIVATOR RHAS-RELATED"/>
    <property type="match status" value="1"/>
</dbReference>
<dbReference type="Pfam" id="PF02311">
    <property type="entry name" value="AraC_binding"/>
    <property type="match status" value="1"/>
</dbReference>
<name>A0A7X6MDI5_9ACTN</name>
<proteinExistence type="predicted"/>
<protein>
    <submittedName>
        <fullName evidence="7">Helix-turn-helix domain-containing protein</fullName>
    </submittedName>
</protein>
<dbReference type="InterPro" id="IPR009057">
    <property type="entry name" value="Homeodomain-like_sf"/>
</dbReference>
<reference evidence="7 8" key="1">
    <citation type="submission" date="2020-04" db="EMBL/GenBank/DDBJ databases">
        <title>MicrobeNet Type strains.</title>
        <authorList>
            <person name="Nicholson A.C."/>
        </authorList>
    </citation>
    <scope>NUCLEOTIDE SEQUENCE [LARGE SCALE GENOMIC DNA]</scope>
    <source>
        <strain evidence="7 8">ATCC 23612</strain>
    </source>
</reference>
<dbReference type="InterPro" id="IPR018060">
    <property type="entry name" value="HTH_AraC"/>
</dbReference>
<evidence type="ECO:0000256" key="3">
    <source>
        <dbReference type="ARBA" id="ARBA00023159"/>
    </source>
</evidence>
<feature type="region of interest" description="Disordered" evidence="5">
    <location>
        <begin position="262"/>
        <end position="282"/>
    </location>
</feature>
<evidence type="ECO:0000259" key="6">
    <source>
        <dbReference type="PROSITE" id="PS01124"/>
    </source>
</evidence>
<organism evidence="7 8">
    <name type="scientific">Nocardiopsis alborubida</name>
    <dbReference type="NCBI Taxonomy" id="146802"/>
    <lineage>
        <taxon>Bacteria</taxon>
        <taxon>Bacillati</taxon>
        <taxon>Actinomycetota</taxon>
        <taxon>Actinomycetes</taxon>
        <taxon>Streptosporangiales</taxon>
        <taxon>Nocardiopsidaceae</taxon>
        <taxon>Nocardiopsis</taxon>
    </lineage>
</organism>
<dbReference type="Proteomes" id="UP000553209">
    <property type="component" value="Unassembled WGS sequence"/>
</dbReference>
<dbReference type="SMART" id="SM00342">
    <property type="entry name" value="HTH_ARAC"/>
    <property type="match status" value="1"/>
</dbReference>
<dbReference type="SUPFAM" id="SSF46689">
    <property type="entry name" value="Homeodomain-like"/>
    <property type="match status" value="2"/>
</dbReference>
<dbReference type="InterPro" id="IPR050204">
    <property type="entry name" value="AraC_XylS_family_regulators"/>
</dbReference>
<evidence type="ECO:0000256" key="4">
    <source>
        <dbReference type="ARBA" id="ARBA00023163"/>
    </source>
</evidence>
<keyword evidence="2" id="KW-0238">DNA-binding</keyword>
<accession>A0A7X6MDI5</accession>
<evidence type="ECO:0000256" key="2">
    <source>
        <dbReference type="ARBA" id="ARBA00023125"/>
    </source>
</evidence>
<dbReference type="InterPro" id="IPR037923">
    <property type="entry name" value="HTH-like"/>
</dbReference>
<dbReference type="PROSITE" id="PS00041">
    <property type="entry name" value="HTH_ARAC_FAMILY_1"/>
    <property type="match status" value="1"/>
</dbReference>
<dbReference type="PANTHER" id="PTHR46796:SF2">
    <property type="entry name" value="TRANSCRIPTIONAL REGULATORY PROTEIN"/>
    <property type="match status" value="1"/>
</dbReference>
<dbReference type="Gene3D" id="1.10.10.60">
    <property type="entry name" value="Homeodomain-like"/>
    <property type="match status" value="1"/>
</dbReference>
<dbReference type="GO" id="GO:0003700">
    <property type="term" value="F:DNA-binding transcription factor activity"/>
    <property type="evidence" value="ECO:0007669"/>
    <property type="project" value="InterPro"/>
</dbReference>
<dbReference type="GO" id="GO:0043565">
    <property type="term" value="F:sequence-specific DNA binding"/>
    <property type="evidence" value="ECO:0007669"/>
    <property type="project" value="InterPro"/>
</dbReference>
<feature type="domain" description="HTH araC/xylS-type" evidence="6">
    <location>
        <begin position="157"/>
        <end position="254"/>
    </location>
</feature>
<evidence type="ECO:0000313" key="8">
    <source>
        <dbReference type="Proteomes" id="UP000553209"/>
    </source>
</evidence>
<dbReference type="Pfam" id="PF12833">
    <property type="entry name" value="HTH_18"/>
    <property type="match status" value="1"/>
</dbReference>